<dbReference type="RefSeq" id="WP_133907281.1">
    <property type="nucleotide sequence ID" value="NZ_SOCP01000017.1"/>
</dbReference>
<sequence>MDTVLGVDACRTGWVGLTWSGDTLTPHLAPTIAELVDAAGPVAVIAIDIPIGLPERGHRPADLLARTFIRPRQSCVFLTPVRATLGLRAHDHASAVNHELAGQGLSIQAFSLLPKIQEVDDWLPRAPCRVVEVHPEVCFTELAGVPLPPKKTWSGAEQRRDLLKSAGITPVGTLGEAGKAAVDDILDAAIAAWTARRVHDGTAQSFPDPPERGTDGIEAAIWR</sequence>
<evidence type="ECO:0000313" key="3">
    <source>
        <dbReference type="Proteomes" id="UP000294927"/>
    </source>
</evidence>
<dbReference type="InterPro" id="IPR007362">
    <property type="entry name" value="DUF429"/>
</dbReference>
<gene>
    <name evidence="2" type="ORF">CLV71_117159</name>
</gene>
<reference evidence="2 3" key="1">
    <citation type="submission" date="2019-03" db="EMBL/GenBank/DDBJ databases">
        <title>Genomic Encyclopedia of Archaeal and Bacterial Type Strains, Phase II (KMG-II): from individual species to whole genera.</title>
        <authorList>
            <person name="Goeker M."/>
        </authorList>
    </citation>
    <scope>NUCLEOTIDE SEQUENCE [LARGE SCALE GENOMIC DNA]</scope>
    <source>
        <strain evidence="2 3">DSM 45499</strain>
    </source>
</reference>
<keyword evidence="3" id="KW-1185">Reference proteome</keyword>
<dbReference type="Pfam" id="PF04250">
    <property type="entry name" value="DUF429"/>
    <property type="match status" value="1"/>
</dbReference>
<dbReference type="Proteomes" id="UP000294927">
    <property type="component" value="Unassembled WGS sequence"/>
</dbReference>
<name>A0A4R7V291_9PSEU</name>
<evidence type="ECO:0000313" key="2">
    <source>
        <dbReference type="EMBL" id="TDV42687.1"/>
    </source>
</evidence>
<accession>A0A4R7V291</accession>
<protein>
    <submittedName>
        <fullName evidence="2">Putative RNase H-like nuclease</fullName>
    </submittedName>
</protein>
<dbReference type="EMBL" id="SOCP01000017">
    <property type="protein sequence ID" value="TDV42687.1"/>
    <property type="molecule type" value="Genomic_DNA"/>
</dbReference>
<feature type="region of interest" description="Disordered" evidence="1">
    <location>
        <begin position="201"/>
        <end position="223"/>
    </location>
</feature>
<dbReference type="OrthoDB" id="9811476at2"/>
<organism evidence="2 3">
    <name type="scientific">Actinophytocola oryzae</name>
    <dbReference type="NCBI Taxonomy" id="502181"/>
    <lineage>
        <taxon>Bacteria</taxon>
        <taxon>Bacillati</taxon>
        <taxon>Actinomycetota</taxon>
        <taxon>Actinomycetes</taxon>
        <taxon>Pseudonocardiales</taxon>
        <taxon>Pseudonocardiaceae</taxon>
    </lineage>
</organism>
<proteinExistence type="predicted"/>
<evidence type="ECO:0000256" key="1">
    <source>
        <dbReference type="SAM" id="MobiDB-lite"/>
    </source>
</evidence>
<dbReference type="AlphaFoldDB" id="A0A4R7V291"/>
<comment type="caution">
    <text evidence="2">The sequence shown here is derived from an EMBL/GenBank/DDBJ whole genome shotgun (WGS) entry which is preliminary data.</text>
</comment>